<reference evidence="1" key="1">
    <citation type="submission" date="2022-08" db="EMBL/GenBank/DDBJ databases">
        <title>Genome Sequence of Pycnoporus sanguineus.</title>
        <authorList>
            <person name="Buettner E."/>
        </authorList>
    </citation>
    <scope>NUCLEOTIDE SEQUENCE</scope>
    <source>
        <strain evidence="1">CG-C14</strain>
    </source>
</reference>
<name>A0ACC1PLX6_9APHY</name>
<keyword evidence="2" id="KW-1185">Reference proteome</keyword>
<accession>A0ACC1PLX6</accession>
<organism evidence="1 2">
    <name type="scientific">Trametes sanguinea</name>
    <dbReference type="NCBI Taxonomy" id="158606"/>
    <lineage>
        <taxon>Eukaryota</taxon>
        <taxon>Fungi</taxon>
        <taxon>Dikarya</taxon>
        <taxon>Basidiomycota</taxon>
        <taxon>Agaricomycotina</taxon>
        <taxon>Agaricomycetes</taxon>
        <taxon>Polyporales</taxon>
        <taxon>Polyporaceae</taxon>
        <taxon>Trametes</taxon>
    </lineage>
</organism>
<comment type="caution">
    <text evidence="1">The sequence shown here is derived from an EMBL/GenBank/DDBJ whole genome shotgun (WGS) entry which is preliminary data.</text>
</comment>
<protein>
    <submittedName>
        <fullName evidence="1">Uncharacterized protein</fullName>
    </submittedName>
</protein>
<evidence type="ECO:0000313" key="2">
    <source>
        <dbReference type="Proteomes" id="UP001144978"/>
    </source>
</evidence>
<dbReference type="EMBL" id="JANSHE010002112">
    <property type="protein sequence ID" value="KAJ2995438.1"/>
    <property type="molecule type" value="Genomic_DNA"/>
</dbReference>
<evidence type="ECO:0000313" key="1">
    <source>
        <dbReference type="EMBL" id="KAJ2995438.1"/>
    </source>
</evidence>
<proteinExistence type="predicted"/>
<dbReference type="Proteomes" id="UP001144978">
    <property type="component" value="Unassembled WGS sequence"/>
</dbReference>
<sequence>MNSWSEWRDGQRFYIGLQGLEVGSMLRASLPTRESLIQHVPPQHEKGIITHRTQSAKSRQMDGHNHASSLPRLRRPQATSSIDDSTNVARATATIMVRPLFSPNAYDRLERKESCWKSLHSGLALSFDKPRT</sequence>
<gene>
    <name evidence="1" type="ORF">NUW54_g7389</name>
</gene>